<evidence type="ECO:0000313" key="5">
    <source>
        <dbReference type="EMBL" id="SMH47800.1"/>
    </source>
</evidence>
<dbReference type="PRINTS" id="PR00598">
    <property type="entry name" value="HTHMARR"/>
</dbReference>
<dbReference type="GO" id="GO:0003700">
    <property type="term" value="F:DNA-binding transcription factor activity"/>
    <property type="evidence" value="ECO:0007669"/>
    <property type="project" value="InterPro"/>
</dbReference>
<dbReference type="SUPFAM" id="SSF46785">
    <property type="entry name" value="Winged helix' DNA-binding domain"/>
    <property type="match status" value="1"/>
</dbReference>
<evidence type="ECO:0000259" key="4">
    <source>
        <dbReference type="PROSITE" id="PS50995"/>
    </source>
</evidence>
<dbReference type="PROSITE" id="PS50995">
    <property type="entry name" value="HTH_MARR_2"/>
    <property type="match status" value="1"/>
</dbReference>
<dbReference type="Proteomes" id="UP000193083">
    <property type="component" value="Unassembled WGS sequence"/>
</dbReference>
<name>A0A1X7PBI3_9HYPH</name>
<accession>A0A1X7PBI3</accession>
<protein>
    <submittedName>
        <fullName evidence="5">Transcriptional regulator, MarR family</fullName>
    </submittedName>
</protein>
<evidence type="ECO:0000256" key="1">
    <source>
        <dbReference type="ARBA" id="ARBA00023015"/>
    </source>
</evidence>
<keyword evidence="6" id="KW-1185">Reference proteome</keyword>
<dbReference type="InterPro" id="IPR000835">
    <property type="entry name" value="HTH_MarR-typ"/>
</dbReference>
<sequence length="145" mass="15894">MDNTVLETAFVDELSKVNRKLRTMFDARVKAQGLTLARARLLMHLAKNEGATQSELASALEIEQASIVSLLDALQKKDLVVRRAVKDDRRANGIFLTAKARSEADAILAFVVELRRQILAGIDEKDLSAATDVLKHVSRNIGAVA</sequence>
<dbReference type="InterPro" id="IPR036390">
    <property type="entry name" value="WH_DNA-bd_sf"/>
</dbReference>
<keyword evidence="2" id="KW-0238">DNA-binding</keyword>
<dbReference type="AlphaFoldDB" id="A0A1X7PBI3"/>
<evidence type="ECO:0000256" key="3">
    <source>
        <dbReference type="ARBA" id="ARBA00023163"/>
    </source>
</evidence>
<proteinExistence type="predicted"/>
<evidence type="ECO:0000256" key="2">
    <source>
        <dbReference type="ARBA" id="ARBA00023125"/>
    </source>
</evidence>
<gene>
    <name evidence="5" type="ORF">SAMN02982922_3586</name>
</gene>
<dbReference type="PANTHER" id="PTHR42756">
    <property type="entry name" value="TRANSCRIPTIONAL REGULATOR, MARR"/>
    <property type="match status" value="1"/>
</dbReference>
<feature type="domain" description="HTH marR-type" evidence="4">
    <location>
        <begin position="7"/>
        <end position="139"/>
    </location>
</feature>
<organism evidence="5 6">
    <name type="scientific">Mesorhizobium australicum</name>
    <dbReference type="NCBI Taxonomy" id="536018"/>
    <lineage>
        <taxon>Bacteria</taxon>
        <taxon>Pseudomonadati</taxon>
        <taxon>Pseudomonadota</taxon>
        <taxon>Alphaproteobacteria</taxon>
        <taxon>Hyphomicrobiales</taxon>
        <taxon>Phyllobacteriaceae</taxon>
        <taxon>Mesorhizobium</taxon>
    </lineage>
</organism>
<dbReference type="PANTHER" id="PTHR42756:SF1">
    <property type="entry name" value="TRANSCRIPTIONAL REPRESSOR OF EMRAB OPERON"/>
    <property type="match status" value="1"/>
</dbReference>
<dbReference type="InterPro" id="IPR036388">
    <property type="entry name" value="WH-like_DNA-bd_sf"/>
</dbReference>
<dbReference type="EMBL" id="FXBL01000004">
    <property type="protein sequence ID" value="SMH47800.1"/>
    <property type="molecule type" value="Genomic_DNA"/>
</dbReference>
<keyword evidence="1" id="KW-0805">Transcription regulation</keyword>
<evidence type="ECO:0000313" key="6">
    <source>
        <dbReference type="Proteomes" id="UP000193083"/>
    </source>
</evidence>
<dbReference type="Gene3D" id="1.10.10.10">
    <property type="entry name" value="Winged helix-like DNA-binding domain superfamily/Winged helix DNA-binding domain"/>
    <property type="match status" value="1"/>
</dbReference>
<keyword evidence="3" id="KW-0804">Transcription</keyword>
<dbReference type="SMART" id="SM00347">
    <property type="entry name" value="HTH_MARR"/>
    <property type="match status" value="1"/>
</dbReference>
<dbReference type="Pfam" id="PF12802">
    <property type="entry name" value="MarR_2"/>
    <property type="match status" value="1"/>
</dbReference>
<dbReference type="GO" id="GO:0003677">
    <property type="term" value="F:DNA binding"/>
    <property type="evidence" value="ECO:0007669"/>
    <property type="project" value="UniProtKB-KW"/>
</dbReference>
<reference evidence="5 6" key="1">
    <citation type="submission" date="2017-04" db="EMBL/GenBank/DDBJ databases">
        <authorList>
            <person name="Afonso C.L."/>
            <person name="Miller P.J."/>
            <person name="Scott M.A."/>
            <person name="Spackman E."/>
            <person name="Goraichik I."/>
            <person name="Dimitrov K.M."/>
            <person name="Suarez D.L."/>
            <person name="Swayne D.E."/>
        </authorList>
    </citation>
    <scope>NUCLEOTIDE SEQUENCE [LARGE SCALE GENOMIC DNA]</scope>
    <source>
        <strain evidence="5 6">B5P</strain>
    </source>
</reference>